<proteinExistence type="predicted"/>
<name>A0A2S5T2C1_9BURK</name>
<dbReference type="EMBL" id="PSNY01000015">
    <property type="protein sequence ID" value="PPE69123.1"/>
    <property type="molecule type" value="Genomic_DNA"/>
</dbReference>
<protein>
    <submittedName>
        <fullName evidence="1">Uncharacterized protein</fullName>
    </submittedName>
</protein>
<dbReference type="EMBL" id="SLXF01000003">
    <property type="protein sequence ID" value="TCP08301.1"/>
    <property type="molecule type" value="Genomic_DNA"/>
</dbReference>
<reference evidence="1 3" key="1">
    <citation type="submission" date="2018-02" db="EMBL/GenBank/DDBJ databases">
        <title>Reclassifiation of [Polyangium] brachysporum DSM 7029 as Guopingzhaonella breviflexa gen. nov., sp. nov., a member of the family Comamonadaceae.</title>
        <authorList>
            <person name="Tang B."/>
        </authorList>
    </citation>
    <scope>NUCLEOTIDE SEQUENCE [LARGE SCALE GENOMIC DNA]</scope>
    <source>
        <strain evidence="1 3">DSM 15344</strain>
    </source>
</reference>
<evidence type="ECO:0000313" key="3">
    <source>
        <dbReference type="Proteomes" id="UP000239406"/>
    </source>
</evidence>
<evidence type="ECO:0000313" key="2">
    <source>
        <dbReference type="EMBL" id="TCP08301.1"/>
    </source>
</evidence>
<gene>
    <name evidence="1" type="ORF">C1702_13840</name>
    <name evidence="2" type="ORF">EV676_103334</name>
</gene>
<evidence type="ECO:0000313" key="1">
    <source>
        <dbReference type="EMBL" id="PPE69123.1"/>
    </source>
</evidence>
<dbReference type="OrthoDB" id="8910360at2"/>
<comment type="caution">
    <text evidence="1">The sequence shown here is derived from an EMBL/GenBank/DDBJ whole genome shotgun (WGS) entry which is preliminary data.</text>
</comment>
<keyword evidence="3" id="KW-1185">Reference proteome</keyword>
<dbReference type="Proteomes" id="UP000294772">
    <property type="component" value="Unassembled WGS sequence"/>
</dbReference>
<dbReference type="RefSeq" id="WP_104358300.1">
    <property type="nucleotide sequence ID" value="NZ_CALFFA010000006.1"/>
</dbReference>
<accession>A0A2S5T2C1</accession>
<organism evidence="1 3">
    <name type="scientific">Caldimonas thermodepolymerans</name>
    <dbReference type="NCBI Taxonomy" id="215580"/>
    <lineage>
        <taxon>Bacteria</taxon>
        <taxon>Pseudomonadati</taxon>
        <taxon>Pseudomonadota</taxon>
        <taxon>Betaproteobacteria</taxon>
        <taxon>Burkholderiales</taxon>
        <taxon>Sphaerotilaceae</taxon>
        <taxon>Caldimonas</taxon>
    </lineage>
</organism>
<reference evidence="2 4" key="2">
    <citation type="submission" date="2019-03" db="EMBL/GenBank/DDBJ databases">
        <title>Genomic Encyclopedia of Type Strains, Phase IV (KMG-IV): sequencing the most valuable type-strain genomes for metagenomic binning, comparative biology and taxonomic classification.</title>
        <authorList>
            <person name="Goeker M."/>
        </authorList>
    </citation>
    <scope>NUCLEOTIDE SEQUENCE [LARGE SCALE GENOMIC DNA]</scope>
    <source>
        <strain evidence="2 4">DSM 15264</strain>
    </source>
</reference>
<dbReference type="AlphaFoldDB" id="A0A2S5T2C1"/>
<sequence>MQMNQVKERLGRVEQCASDAMQACQSAGGVPQELQQCVTELDRRSHEAMQMMQGTQDEQRIVQCVDDLEQLGDRAMAACRRADSVDPQLKTAVQQAHAELSSLKHQLH</sequence>
<evidence type="ECO:0000313" key="4">
    <source>
        <dbReference type="Proteomes" id="UP000294772"/>
    </source>
</evidence>
<dbReference type="Proteomes" id="UP000239406">
    <property type="component" value="Unassembled WGS sequence"/>
</dbReference>